<dbReference type="EMBL" id="NMUH01001198">
    <property type="protein sequence ID" value="MQL90000.1"/>
    <property type="molecule type" value="Genomic_DNA"/>
</dbReference>
<name>A0A843V8C5_COLES</name>
<dbReference type="Proteomes" id="UP000652761">
    <property type="component" value="Unassembled WGS sequence"/>
</dbReference>
<organism evidence="1 2">
    <name type="scientific">Colocasia esculenta</name>
    <name type="common">Wild taro</name>
    <name type="synonym">Arum esculentum</name>
    <dbReference type="NCBI Taxonomy" id="4460"/>
    <lineage>
        <taxon>Eukaryota</taxon>
        <taxon>Viridiplantae</taxon>
        <taxon>Streptophyta</taxon>
        <taxon>Embryophyta</taxon>
        <taxon>Tracheophyta</taxon>
        <taxon>Spermatophyta</taxon>
        <taxon>Magnoliopsida</taxon>
        <taxon>Liliopsida</taxon>
        <taxon>Araceae</taxon>
        <taxon>Aroideae</taxon>
        <taxon>Colocasieae</taxon>
        <taxon>Colocasia</taxon>
    </lineage>
</organism>
<accession>A0A843V8C5</accession>
<comment type="caution">
    <text evidence="1">The sequence shown here is derived from an EMBL/GenBank/DDBJ whole genome shotgun (WGS) entry which is preliminary data.</text>
</comment>
<evidence type="ECO:0000313" key="1">
    <source>
        <dbReference type="EMBL" id="MQL90000.1"/>
    </source>
</evidence>
<sequence>MGFKVFSSLKKDLHDHQIFYPITLDCFLQRASFGKSSHFRFTLDKDQYALFLEDQRQLYIKRMIPSMGDSFSIESGVFQQNFEDQETS</sequence>
<proteinExistence type="predicted"/>
<reference evidence="1" key="1">
    <citation type="submission" date="2017-07" db="EMBL/GenBank/DDBJ databases">
        <title>Taro Niue Genome Assembly and Annotation.</title>
        <authorList>
            <person name="Atibalentja N."/>
            <person name="Keating K."/>
            <person name="Fields C.J."/>
        </authorList>
    </citation>
    <scope>NUCLEOTIDE SEQUENCE</scope>
    <source>
        <strain evidence="1">Niue_2</strain>
        <tissue evidence="1">Leaf</tissue>
    </source>
</reference>
<keyword evidence="2" id="KW-1185">Reference proteome</keyword>
<gene>
    <name evidence="1" type="ORF">Taro_022582</name>
</gene>
<protein>
    <submittedName>
        <fullName evidence="1">Uncharacterized protein</fullName>
    </submittedName>
</protein>
<dbReference type="AlphaFoldDB" id="A0A843V8C5"/>
<evidence type="ECO:0000313" key="2">
    <source>
        <dbReference type="Proteomes" id="UP000652761"/>
    </source>
</evidence>